<dbReference type="AlphaFoldDB" id="A0A8H3GAW4"/>
<dbReference type="PANTHER" id="PTHR36587:SF2">
    <property type="entry name" value="EXPRESSION SITE-ASSOCIATED GENE 3 (ESAG3)-LIKE PROTEIN"/>
    <property type="match status" value="1"/>
</dbReference>
<dbReference type="CDD" id="cd22997">
    <property type="entry name" value="GT_LH"/>
    <property type="match status" value="1"/>
</dbReference>
<dbReference type="OrthoDB" id="422736at2759"/>
<name>A0A8H3GAW4_9LECA</name>
<accession>A0A8H3GAW4</accession>
<proteinExistence type="predicted"/>
<protein>
    <submittedName>
        <fullName evidence="2">Uncharacterized protein</fullName>
    </submittedName>
</protein>
<evidence type="ECO:0000313" key="3">
    <source>
        <dbReference type="Proteomes" id="UP000664534"/>
    </source>
</evidence>
<dbReference type="EMBL" id="CAJPDT010000105">
    <property type="protein sequence ID" value="CAF9938129.1"/>
    <property type="molecule type" value="Genomic_DNA"/>
</dbReference>
<evidence type="ECO:0000313" key="2">
    <source>
        <dbReference type="EMBL" id="CAF9938129.1"/>
    </source>
</evidence>
<sequence>MIFDRSWLSPTRSRFGGEHRYEGIREKADKRPTMFGRARVATLFSLLITIVIFLSLVFRSDSIKNSYFRTASSKEIATSENSGFFHILIPADRSDVNLCKTILSATLLGYPTPTLYNWAKTGDKMAKISGGLDYLRALDSNHDEDMVLLVDGFDLWFQLSPQIMMDRYHEINRRAHERFRARVGDEVMDTSATSQTIIFSSQKRCWPGNGDDLSCYAVPESPLPRYVYGPQTDIDVGDKKNPYLKFRQRWLNAGFMIGPVNELRTLFERALERAEANPNQLGNDQNVLSTIWGEQEYVREVARLGKLPPWKRNEQAWRKAFEPATGTNYEFGVGLDYESALSIPTVFAEYDSQWLIFSDSKTLDQAFSEYNITDPRATSIQADVANEPAPFDSIRNDKADDWRLPPRSMSWKEVPLYTNLWTGIIPAVIHHNAHRDGLKALRETVWDRMWFQPYARALLNARMREPYKPIAVSKSSGRKWFSTMDGEKSLGAWTDNAEQGGWMDWTDLCPVKDQEEIFRDGKGPWVKQDIGEESVRW</sequence>
<reference evidence="2" key="1">
    <citation type="submission" date="2021-03" db="EMBL/GenBank/DDBJ databases">
        <authorList>
            <person name="Tagirdzhanova G."/>
        </authorList>
    </citation>
    <scope>NUCLEOTIDE SEQUENCE</scope>
</reference>
<evidence type="ECO:0000256" key="1">
    <source>
        <dbReference type="SAM" id="Phobius"/>
    </source>
</evidence>
<keyword evidence="3" id="KW-1185">Reference proteome</keyword>
<gene>
    <name evidence="2" type="ORF">IMSHALPRED_000682</name>
</gene>
<organism evidence="2 3">
    <name type="scientific">Imshaugia aleurites</name>
    <dbReference type="NCBI Taxonomy" id="172621"/>
    <lineage>
        <taxon>Eukaryota</taxon>
        <taxon>Fungi</taxon>
        <taxon>Dikarya</taxon>
        <taxon>Ascomycota</taxon>
        <taxon>Pezizomycotina</taxon>
        <taxon>Lecanoromycetes</taxon>
        <taxon>OSLEUM clade</taxon>
        <taxon>Lecanoromycetidae</taxon>
        <taxon>Lecanorales</taxon>
        <taxon>Lecanorineae</taxon>
        <taxon>Parmeliaceae</taxon>
        <taxon>Imshaugia</taxon>
    </lineage>
</organism>
<dbReference type="PANTHER" id="PTHR36587">
    <property type="entry name" value="EXPRESSION SITE-ASSOCIATED GENE 3 (ESAG3)-LIKE PROTEIN"/>
    <property type="match status" value="1"/>
</dbReference>
<keyword evidence="1" id="KW-0812">Transmembrane</keyword>
<keyword evidence="1" id="KW-1133">Transmembrane helix</keyword>
<dbReference type="Proteomes" id="UP000664534">
    <property type="component" value="Unassembled WGS sequence"/>
</dbReference>
<feature type="transmembrane region" description="Helical" evidence="1">
    <location>
        <begin position="40"/>
        <end position="58"/>
    </location>
</feature>
<comment type="caution">
    <text evidence="2">The sequence shown here is derived from an EMBL/GenBank/DDBJ whole genome shotgun (WGS) entry which is preliminary data.</text>
</comment>
<keyword evidence="1" id="KW-0472">Membrane</keyword>